<dbReference type="EMBL" id="CP058909">
    <property type="protein sequence ID" value="QLH81376.1"/>
    <property type="molecule type" value="Genomic_DNA"/>
</dbReference>
<dbReference type="KEGG" id="hpel:HZS54_06935"/>
<proteinExistence type="predicted"/>
<keyword evidence="3" id="KW-1185">Reference proteome</keyword>
<evidence type="ECO:0000256" key="1">
    <source>
        <dbReference type="SAM" id="Phobius"/>
    </source>
</evidence>
<keyword evidence="1" id="KW-0472">Membrane</keyword>
<sequence length="86" mass="9167">MAGSWRDSSNRSEIEKLTLALWALIGGLAIGFAISTIGMAAAWWFSWDISVAISGLLGATITTTGFTLYVAFNPDGLSKRVQNAID</sequence>
<protein>
    <submittedName>
        <fullName evidence="2">Uncharacterized protein</fullName>
    </submittedName>
</protein>
<keyword evidence="1" id="KW-0812">Transmembrane</keyword>
<dbReference type="GeneID" id="56082310"/>
<gene>
    <name evidence="2" type="ORF">HZS54_06935</name>
</gene>
<feature type="transmembrane region" description="Helical" evidence="1">
    <location>
        <begin position="51"/>
        <end position="72"/>
    </location>
</feature>
<keyword evidence="1" id="KW-1133">Transmembrane helix</keyword>
<dbReference type="RefSeq" id="WP_179921309.1">
    <property type="nucleotide sequence ID" value="NZ_CP058909.1"/>
</dbReference>
<organism evidence="2 3">
    <name type="scientific">Halosimplex pelagicum</name>
    <dbReference type="NCBI Taxonomy" id="869886"/>
    <lineage>
        <taxon>Archaea</taxon>
        <taxon>Methanobacteriati</taxon>
        <taxon>Methanobacteriota</taxon>
        <taxon>Stenosarchaea group</taxon>
        <taxon>Halobacteria</taxon>
        <taxon>Halobacteriales</taxon>
        <taxon>Haloarculaceae</taxon>
        <taxon>Halosimplex</taxon>
    </lineage>
</organism>
<evidence type="ECO:0000313" key="2">
    <source>
        <dbReference type="EMBL" id="QLH81376.1"/>
    </source>
</evidence>
<dbReference type="AlphaFoldDB" id="A0A7D5TGB3"/>
<feature type="transmembrane region" description="Helical" evidence="1">
    <location>
        <begin position="21"/>
        <end position="45"/>
    </location>
</feature>
<dbReference type="Proteomes" id="UP000509346">
    <property type="component" value="Chromosome"/>
</dbReference>
<evidence type="ECO:0000313" key="3">
    <source>
        <dbReference type="Proteomes" id="UP000509346"/>
    </source>
</evidence>
<name>A0A7D5TGB3_9EURY</name>
<accession>A0A7D5TGB3</accession>
<reference evidence="2 3" key="1">
    <citation type="submission" date="2020-07" db="EMBL/GenBank/DDBJ databases">
        <title>Halosimplex litoreum sp. nov. and Halosimplex rubrum sp. nov., isolated from different salt environments.</title>
        <authorList>
            <person name="Cui H."/>
        </authorList>
    </citation>
    <scope>NUCLEOTIDE SEQUENCE [LARGE SCALE GENOMIC DNA]</scope>
    <source>
        <strain evidence="2 3">R2</strain>
    </source>
</reference>